<dbReference type="AlphaFoldDB" id="A0A9N7VJ86"/>
<keyword evidence="3" id="KW-1185">Reference proteome</keyword>
<feature type="region of interest" description="Disordered" evidence="1">
    <location>
        <begin position="1"/>
        <end position="21"/>
    </location>
</feature>
<dbReference type="Proteomes" id="UP001153269">
    <property type="component" value="Unassembled WGS sequence"/>
</dbReference>
<sequence>MVDSARSHIQRQGMSSRTPARTPVIRLYRGLPGGLGLAQRNELSVPSSRFAAAFRVRSAVKRESDASYNFAEALSTCPGQLLT</sequence>
<accession>A0A9N7VJ86</accession>
<proteinExistence type="predicted"/>
<name>A0A9N7VJ86_PLEPL</name>
<gene>
    <name evidence="2" type="ORF">PLEPLA_LOCUS41058</name>
</gene>
<protein>
    <submittedName>
        <fullName evidence="2">Uncharacterized protein</fullName>
    </submittedName>
</protein>
<evidence type="ECO:0000256" key="1">
    <source>
        <dbReference type="SAM" id="MobiDB-lite"/>
    </source>
</evidence>
<evidence type="ECO:0000313" key="2">
    <source>
        <dbReference type="EMBL" id="CAB1453306.1"/>
    </source>
</evidence>
<feature type="compositionally biased region" description="Polar residues" evidence="1">
    <location>
        <begin position="10"/>
        <end position="19"/>
    </location>
</feature>
<comment type="caution">
    <text evidence="2">The sequence shown here is derived from an EMBL/GenBank/DDBJ whole genome shotgun (WGS) entry which is preliminary data.</text>
</comment>
<organism evidence="2 3">
    <name type="scientific">Pleuronectes platessa</name>
    <name type="common">European plaice</name>
    <dbReference type="NCBI Taxonomy" id="8262"/>
    <lineage>
        <taxon>Eukaryota</taxon>
        <taxon>Metazoa</taxon>
        <taxon>Chordata</taxon>
        <taxon>Craniata</taxon>
        <taxon>Vertebrata</taxon>
        <taxon>Euteleostomi</taxon>
        <taxon>Actinopterygii</taxon>
        <taxon>Neopterygii</taxon>
        <taxon>Teleostei</taxon>
        <taxon>Neoteleostei</taxon>
        <taxon>Acanthomorphata</taxon>
        <taxon>Carangaria</taxon>
        <taxon>Pleuronectiformes</taxon>
        <taxon>Pleuronectoidei</taxon>
        <taxon>Pleuronectidae</taxon>
        <taxon>Pleuronectes</taxon>
    </lineage>
</organism>
<evidence type="ECO:0000313" key="3">
    <source>
        <dbReference type="Proteomes" id="UP001153269"/>
    </source>
</evidence>
<reference evidence="2" key="1">
    <citation type="submission" date="2020-03" db="EMBL/GenBank/DDBJ databases">
        <authorList>
            <person name="Weist P."/>
        </authorList>
    </citation>
    <scope>NUCLEOTIDE SEQUENCE</scope>
</reference>
<dbReference type="EMBL" id="CADEAL010004164">
    <property type="protein sequence ID" value="CAB1453306.1"/>
    <property type="molecule type" value="Genomic_DNA"/>
</dbReference>